<accession>A0A378QNE7</accession>
<organism evidence="1 2">
    <name type="scientific">Moraxella equi</name>
    <dbReference type="NCBI Taxonomy" id="60442"/>
    <lineage>
        <taxon>Bacteria</taxon>
        <taxon>Pseudomonadati</taxon>
        <taxon>Pseudomonadota</taxon>
        <taxon>Gammaproteobacteria</taxon>
        <taxon>Moraxellales</taxon>
        <taxon>Moraxellaceae</taxon>
        <taxon>Moraxella</taxon>
    </lineage>
</organism>
<reference evidence="1 2" key="1">
    <citation type="submission" date="2018-06" db="EMBL/GenBank/DDBJ databases">
        <authorList>
            <consortium name="Pathogen Informatics"/>
            <person name="Doyle S."/>
        </authorList>
    </citation>
    <scope>NUCLEOTIDE SEQUENCE [LARGE SCALE GENOMIC DNA]</scope>
    <source>
        <strain evidence="1 2">NCTC11012</strain>
    </source>
</reference>
<dbReference type="AlphaFoldDB" id="A0A378QNE7"/>
<evidence type="ECO:0000313" key="1">
    <source>
        <dbReference type="EMBL" id="STZ02012.1"/>
    </source>
</evidence>
<dbReference type="Proteomes" id="UP000254618">
    <property type="component" value="Unassembled WGS sequence"/>
</dbReference>
<name>A0A378QNE7_9GAMM</name>
<proteinExistence type="predicted"/>
<gene>
    <name evidence="1" type="ORF">NCTC11012_00235</name>
</gene>
<protein>
    <submittedName>
        <fullName evidence="1">Uncharacterized protein</fullName>
    </submittedName>
</protein>
<sequence>MIRLLFLVIGFFVGYQYAHFYIANECEKLGGFFVGNKIYECKRVIKK</sequence>
<dbReference type="EMBL" id="UGQF01000001">
    <property type="protein sequence ID" value="STZ02012.1"/>
    <property type="molecule type" value="Genomic_DNA"/>
</dbReference>
<evidence type="ECO:0000313" key="2">
    <source>
        <dbReference type="Proteomes" id="UP000254618"/>
    </source>
</evidence>